<feature type="compositionally biased region" description="Polar residues" evidence="1">
    <location>
        <begin position="111"/>
        <end position="122"/>
    </location>
</feature>
<evidence type="ECO:0000256" key="1">
    <source>
        <dbReference type="SAM" id="MobiDB-lite"/>
    </source>
</evidence>
<evidence type="ECO:0000256" key="2">
    <source>
        <dbReference type="SAM" id="Phobius"/>
    </source>
</evidence>
<evidence type="ECO:0000313" key="4">
    <source>
        <dbReference type="Proteomes" id="UP000190460"/>
    </source>
</evidence>
<dbReference type="AlphaFoldDB" id="A0A1T4X2J4"/>
<dbReference type="OrthoDB" id="5622493at2"/>
<dbReference type="STRING" id="92487.SAMN02745130_02394"/>
<keyword evidence="2" id="KW-1133">Transmembrane helix</keyword>
<keyword evidence="2" id="KW-0812">Transmembrane</keyword>
<name>A0A1T4X2J4_9GAMM</name>
<keyword evidence="4" id="KW-1185">Reference proteome</keyword>
<protein>
    <submittedName>
        <fullName evidence="3">Uncharacterized protein</fullName>
    </submittedName>
</protein>
<feature type="region of interest" description="Disordered" evidence="1">
    <location>
        <begin position="255"/>
        <end position="279"/>
    </location>
</feature>
<feature type="compositionally biased region" description="Low complexity" evidence="1">
    <location>
        <begin position="126"/>
        <end position="153"/>
    </location>
</feature>
<organism evidence="3 4">
    <name type="scientific">Thiothrix eikelboomii</name>
    <dbReference type="NCBI Taxonomy" id="92487"/>
    <lineage>
        <taxon>Bacteria</taxon>
        <taxon>Pseudomonadati</taxon>
        <taxon>Pseudomonadota</taxon>
        <taxon>Gammaproteobacteria</taxon>
        <taxon>Thiotrichales</taxon>
        <taxon>Thiotrichaceae</taxon>
        <taxon>Thiothrix</taxon>
    </lineage>
</organism>
<gene>
    <name evidence="3" type="ORF">SAMN02745130_02394</name>
</gene>
<feature type="compositionally biased region" description="Low complexity" evidence="1">
    <location>
        <begin position="46"/>
        <end position="60"/>
    </location>
</feature>
<accession>A0A1T4X2J4</accession>
<reference evidence="3 4" key="1">
    <citation type="submission" date="2017-02" db="EMBL/GenBank/DDBJ databases">
        <authorList>
            <person name="Peterson S.W."/>
        </authorList>
    </citation>
    <scope>NUCLEOTIDE SEQUENCE [LARGE SCALE GENOMIC DNA]</scope>
    <source>
        <strain evidence="3 4">ATCC 49788</strain>
    </source>
</reference>
<keyword evidence="2" id="KW-0472">Membrane</keyword>
<evidence type="ECO:0000313" key="3">
    <source>
        <dbReference type="EMBL" id="SKA83378.1"/>
    </source>
</evidence>
<feature type="compositionally biased region" description="Low complexity" evidence="1">
    <location>
        <begin position="255"/>
        <end position="267"/>
    </location>
</feature>
<feature type="transmembrane region" description="Helical" evidence="2">
    <location>
        <begin position="6"/>
        <end position="24"/>
    </location>
</feature>
<dbReference type="RefSeq" id="WP_078922864.1">
    <property type="nucleotide sequence ID" value="NZ_FUYB01000011.1"/>
</dbReference>
<feature type="region of interest" description="Disordered" evidence="1">
    <location>
        <begin position="44"/>
        <end position="160"/>
    </location>
</feature>
<proteinExistence type="predicted"/>
<feature type="compositionally biased region" description="Low complexity" evidence="1">
    <location>
        <begin position="68"/>
        <end position="82"/>
    </location>
</feature>
<dbReference type="EMBL" id="FUYB01000011">
    <property type="protein sequence ID" value="SKA83378.1"/>
    <property type="molecule type" value="Genomic_DNA"/>
</dbReference>
<sequence>MSKGKLLIAGIIFGVLAIFAFIGVKSMMSDHKLVTQDTGYAPILPEGSGSAGSNSSSVIVGGEGTELGTGTLPTTTSPATEPNLANQDRPLPGNTPNPSDVISLEGEPQESVGQVNAGTNPLPSDPNTTTVTAAPAGAGTTTSTPALPTTTDPNAQTTPLNTNPTELAQGPMGKLGLTILDNASPSGALNGEFLVYDTEGVQVASFSGSDTTNFSLPPGKYLAKVRANGKEASRLLEVYADKLTNARFEMPSTAVAGTSTAGTSPAQPMAPSPPAATNTNGQVYISVRAAENNRALRSNIYVQKQNGQHVAKSNYAEGAEFSLEPGAYKVTVKVDGRQDVVRTLQVSANGIARETIMVPPAGKTAPAQQVQQTIQQPAQATVQQTSPPPVAVQPEGLLRLRLNTGQGLPEQARFVIRNKQGERVATVGPAPQGEINLPAGTYEITAGIQGLRQSRIIEIGNGRVSELAFEAAEIIGQKPVPAVPVPPQVAPAQVGITSPTQTPAQQNGGRLHLYAISGVDRQPLRVNFTVMTLQGQPLQSFNNVTSAELRVPPQPVQVRINYQTMSGTEVINVLPDQPTEYTFTISPSN</sequence>
<dbReference type="Proteomes" id="UP000190460">
    <property type="component" value="Unassembled WGS sequence"/>
</dbReference>